<dbReference type="AlphaFoldDB" id="A0A4R2RH65"/>
<comment type="caution">
    <text evidence="2">The sequence shown here is derived from an EMBL/GenBank/DDBJ whole genome shotgun (WGS) entry which is preliminary data.</text>
</comment>
<protein>
    <submittedName>
        <fullName evidence="2">Uncharacterized protein</fullName>
    </submittedName>
</protein>
<proteinExistence type="predicted"/>
<accession>A0A4R2RH65</accession>
<dbReference type="OrthoDB" id="10012719at2"/>
<name>A0A4R2RH65_9RHOB</name>
<evidence type="ECO:0000313" key="2">
    <source>
        <dbReference type="EMBL" id="TCP61948.1"/>
    </source>
</evidence>
<reference evidence="2 3" key="1">
    <citation type="submission" date="2019-03" db="EMBL/GenBank/DDBJ databases">
        <title>Genomic Encyclopedia of Type Strains, Phase IV (KMG-IV): sequencing the most valuable type-strain genomes for metagenomic binning, comparative biology and taxonomic classification.</title>
        <authorList>
            <person name="Goeker M."/>
        </authorList>
    </citation>
    <scope>NUCLEOTIDE SEQUENCE [LARGE SCALE GENOMIC DNA]</scope>
    <source>
        <strain evidence="2 3">DSM 24766</strain>
    </source>
</reference>
<gene>
    <name evidence="2" type="ORF">EV663_103134</name>
</gene>
<keyword evidence="3" id="KW-1185">Reference proteome</keyword>
<evidence type="ECO:0000256" key="1">
    <source>
        <dbReference type="SAM" id="MobiDB-lite"/>
    </source>
</evidence>
<evidence type="ECO:0000313" key="3">
    <source>
        <dbReference type="Proteomes" id="UP000295050"/>
    </source>
</evidence>
<dbReference type="Proteomes" id="UP000295050">
    <property type="component" value="Unassembled WGS sequence"/>
</dbReference>
<organism evidence="2 3">
    <name type="scientific">Rhodovulum bhavnagarense</name>
    <dbReference type="NCBI Taxonomy" id="992286"/>
    <lineage>
        <taxon>Bacteria</taxon>
        <taxon>Pseudomonadati</taxon>
        <taxon>Pseudomonadota</taxon>
        <taxon>Alphaproteobacteria</taxon>
        <taxon>Rhodobacterales</taxon>
        <taxon>Paracoccaceae</taxon>
        <taxon>Rhodovulum</taxon>
    </lineage>
</organism>
<dbReference type="RefSeq" id="WP_132950816.1">
    <property type="nucleotide sequence ID" value="NZ_SLXU01000003.1"/>
</dbReference>
<sequence>MSVFAVPLALTTGYCRFWGMAARMQVQIAEQWMTLARQMNPLLPATGLHSVNDGVPEPVIEAVPRKVAPAAPDQARPAVPGPDVALVAERASDVAPVAASTPSPTDPSGGAPAPRRRARRKPAAPSQPFAD</sequence>
<feature type="region of interest" description="Disordered" evidence="1">
    <location>
        <begin position="68"/>
        <end position="131"/>
    </location>
</feature>
<dbReference type="EMBL" id="SLXU01000003">
    <property type="protein sequence ID" value="TCP61948.1"/>
    <property type="molecule type" value="Genomic_DNA"/>
</dbReference>